<dbReference type="Pfam" id="PF15501">
    <property type="entry name" value="MDM1"/>
    <property type="match status" value="1"/>
</dbReference>
<keyword evidence="7" id="KW-0206">Cytoskeleton</keyword>
<dbReference type="GO" id="GO:0005634">
    <property type="term" value="C:nucleus"/>
    <property type="evidence" value="ECO:0007669"/>
    <property type="project" value="UniProtKB-SubCell"/>
</dbReference>
<evidence type="ECO:0000256" key="4">
    <source>
        <dbReference type="ARBA" id="ARBA00013508"/>
    </source>
</evidence>
<dbReference type="InterPro" id="IPR029136">
    <property type="entry name" value="MDM1"/>
</dbReference>
<dbReference type="GO" id="GO:0005814">
    <property type="term" value="C:centriole"/>
    <property type="evidence" value="ECO:0007669"/>
    <property type="project" value="UniProtKB-SubCell"/>
</dbReference>
<evidence type="ECO:0000256" key="2">
    <source>
        <dbReference type="ARBA" id="ARBA00004123"/>
    </source>
</evidence>
<keyword evidence="8" id="KW-0539">Nucleus</keyword>
<evidence type="ECO:0000256" key="6">
    <source>
        <dbReference type="ARBA" id="ARBA00022701"/>
    </source>
</evidence>
<keyword evidence="6" id="KW-0493">Microtubule</keyword>
<reference evidence="11 12" key="1">
    <citation type="submission" date="2017-12" db="EMBL/GenBank/DDBJ databases">
        <title>Hemimetabolous genomes reveal molecular basis of termite eusociality.</title>
        <authorList>
            <person name="Harrison M.C."/>
            <person name="Jongepier E."/>
            <person name="Robertson H.M."/>
            <person name="Arning N."/>
            <person name="Bitard-Feildel T."/>
            <person name="Chao H."/>
            <person name="Childers C.P."/>
            <person name="Dinh H."/>
            <person name="Doddapaneni H."/>
            <person name="Dugan S."/>
            <person name="Gowin J."/>
            <person name="Greiner C."/>
            <person name="Han Y."/>
            <person name="Hu H."/>
            <person name="Hughes D.S.T."/>
            <person name="Huylmans A.-K."/>
            <person name="Kemena C."/>
            <person name="Kremer L.P.M."/>
            <person name="Lee S.L."/>
            <person name="Lopez-Ezquerra A."/>
            <person name="Mallet L."/>
            <person name="Monroy-Kuhn J.M."/>
            <person name="Moser A."/>
            <person name="Murali S.C."/>
            <person name="Muzny D.M."/>
            <person name="Otani S."/>
            <person name="Piulachs M.-D."/>
            <person name="Poelchau M."/>
            <person name="Qu J."/>
            <person name="Schaub F."/>
            <person name="Wada-Katsumata A."/>
            <person name="Worley K.C."/>
            <person name="Xie Q."/>
            <person name="Ylla G."/>
            <person name="Poulsen M."/>
            <person name="Gibbs R.A."/>
            <person name="Schal C."/>
            <person name="Richards S."/>
            <person name="Belles X."/>
            <person name="Korb J."/>
            <person name="Bornberg-Bauer E."/>
        </authorList>
    </citation>
    <scope>NUCLEOTIDE SEQUENCE [LARGE SCALE GENOMIC DNA]</scope>
    <source>
        <tissue evidence="11">Whole body</tissue>
    </source>
</reference>
<dbReference type="PANTHER" id="PTHR32078:SF1">
    <property type="entry name" value="NUCLEAR PROTEIN MDM1"/>
    <property type="match status" value="1"/>
</dbReference>
<feature type="compositionally biased region" description="Basic and acidic residues" evidence="10">
    <location>
        <begin position="52"/>
        <end position="61"/>
    </location>
</feature>
<evidence type="ECO:0000256" key="1">
    <source>
        <dbReference type="ARBA" id="ARBA00004114"/>
    </source>
</evidence>
<proteinExistence type="inferred from homology"/>
<sequence>MEEDNHVAVPRFEPAIPRRKKHPELAYRTHEFLAMSEAGGSDDSLESTVAFDRARSEERGGAHIRPSRRSKSEGPPTTAGAPPGPALSEYRLQYMNMASPPPRAVRSDSDPCVDEEMMIASYPPPAPAGPLSNAIARISTEYRLQFAWPRAGRGLSTQDAKITTGSVLPRKSLSMGAIQPVPVHKKRGADFEKNDEGASELEPLVGPEVVDTTLEELQGEEKIQHEILSKEEKPRRRKEIKTEYKKKFRPFSQYDYVEGKFLKKADAVHLPDAMPELPQSDSWYREVLELRKKAGEYKHRGWGTELVPQHIADLYNKQMALWEQVSRRSSLSALSLASTAPRSISKEEKEKENNKKSSPTKPMSSRPMRPSTAPDKFQENDKRKAEKGEITKKEIPRSRKDYLIRHHLERTTGAARSQSVGLTGDNRSPKRQPRTPLATTTQPNKMNGPVQTERRPRPTSLSTTGPSRPKSSSVPLKAEEGKSHHATKPKPAKSVNGVQVAKIRGDRTKVAERKNTSSAACGENENDVDQQLNKEEPEVEPALVKSPPEPTRVKSPEQILMRSPEPVNWTVPLDTGKTFTVTQNVHEGELTNRPHSEVKPWTPPTVPPPAPQSAPPELLEQTSGWKSPDPMTTSIVGGHEAVNGLEEEKPSTLPFQYDTSTAGTAFRHQEGPSFDKGRSGSELLETPTEMSAGSAGGGSSQDPYRILEASASTLPQESPTKPLPLVSPSSGRSLASDVLEKARTRFDKFWGKGKEPTDGKV</sequence>
<feature type="compositionally biased region" description="Basic and acidic residues" evidence="10">
    <location>
        <begin position="588"/>
        <end position="598"/>
    </location>
</feature>
<evidence type="ECO:0000256" key="7">
    <source>
        <dbReference type="ARBA" id="ARBA00023212"/>
    </source>
</evidence>
<feature type="compositionally biased region" description="Pro residues" evidence="10">
    <location>
        <begin position="601"/>
        <end position="614"/>
    </location>
</feature>
<comment type="function">
    <text evidence="9">Microtubule-binding protein that negatively regulates centriole duplication. Binds to and stabilizes microtubules.</text>
</comment>
<comment type="caution">
    <text evidence="11">The sequence shown here is derived from an EMBL/GenBank/DDBJ whole genome shotgun (WGS) entry which is preliminary data.</text>
</comment>
<gene>
    <name evidence="11" type="ORF">B7P43_G03610</name>
</gene>
<evidence type="ECO:0000256" key="8">
    <source>
        <dbReference type="ARBA" id="ARBA00023242"/>
    </source>
</evidence>
<dbReference type="EMBL" id="NEVH01021922">
    <property type="protein sequence ID" value="PNF19388.1"/>
    <property type="molecule type" value="Genomic_DNA"/>
</dbReference>
<feature type="compositionally biased region" description="Polar residues" evidence="10">
    <location>
        <begin position="653"/>
        <end position="663"/>
    </location>
</feature>
<feature type="region of interest" description="Disordered" evidence="10">
    <location>
        <begin position="588"/>
        <end position="733"/>
    </location>
</feature>
<comment type="subcellular location">
    <subcellularLocation>
        <location evidence="1">Cytoplasm</location>
        <location evidence="1">Cytoskeleton</location>
        <location evidence="1">Microtubule organizing center</location>
        <location evidence="1">Centrosome</location>
        <location evidence="1">Centriole</location>
    </subcellularLocation>
    <subcellularLocation>
        <location evidence="2">Nucleus</location>
    </subcellularLocation>
</comment>
<feature type="region of interest" description="Disordered" evidence="10">
    <location>
        <begin position="1"/>
        <end position="21"/>
    </location>
</feature>
<protein>
    <recommendedName>
        <fullName evidence="4">Nuclear protein MDM1</fullName>
    </recommendedName>
</protein>
<evidence type="ECO:0000256" key="5">
    <source>
        <dbReference type="ARBA" id="ARBA00022490"/>
    </source>
</evidence>
<dbReference type="PANTHER" id="PTHR32078">
    <property type="entry name" value="NUCLEAR PROTEIN MDM1"/>
    <property type="match status" value="1"/>
</dbReference>
<name>A0A2J7PSS6_9NEOP</name>
<feature type="compositionally biased region" description="Polar residues" evidence="10">
    <location>
        <begin position="620"/>
        <end position="635"/>
    </location>
</feature>
<feature type="compositionally biased region" description="Low complexity" evidence="10">
    <location>
        <begin position="332"/>
        <end position="343"/>
    </location>
</feature>
<dbReference type="OrthoDB" id="9999940at2759"/>
<keyword evidence="5" id="KW-0963">Cytoplasm</keyword>
<comment type="similarity">
    <text evidence="3">Belongs to the MDM1 family.</text>
</comment>
<dbReference type="GO" id="GO:0008017">
    <property type="term" value="F:microtubule binding"/>
    <property type="evidence" value="ECO:0007669"/>
    <property type="project" value="InterPro"/>
</dbReference>
<evidence type="ECO:0000313" key="12">
    <source>
        <dbReference type="Proteomes" id="UP000235965"/>
    </source>
</evidence>
<organism evidence="11 12">
    <name type="scientific">Cryptotermes secundus</name>
    <dbReference type="NCBI Taxonomy" id="105785"/>
    <lineage>
        <taxon>Eukaryota</taxon>
        <taxon>Metazoa</taxon>
        <taxon>Ecdysozoa</taxon>
        <taxon>Arthropoda</taxon>
        <taxon>Hexapoda</taxon>
        <taxon>Insecta</taxon>
        <taxon>Pterygota</taxon>
        <taxon>Neoptera</taxon>
        <taxon>Polyneoptera</taxon>
        <taxon>Dictyoptera</taxon>
        <taxon>Blattodea</taxon>
        <taxon>Blattoidea</taxon>
        <taxon>Termitoidae</taxon>
        <taxon>Kalotermitidae</taxon>
        <taxon>Cryptotermitinae</taxon>
        <taxon>Cryptotermes</taxon>
    </lineage>
</organism>
<dbReference type="AlphaFoldDB" id="A0A2J7PSS6"/>
<feature type="compositionally biased region" description="Basic and acidic residues" evidence="10">
    <location>
        <begin position="503"/>
        <end position="515"/>
    </location>
</feature>
<evidence type="ECO:0000256" key="3">
    <source>
        <dbReference type="ARBA" id="ARBA00010494"/>
    </source>
</evidence>
<feature type="compositionally biased region" description="Polar residues" evidence="10">
    <location>
        <begin position="459"/>
        <end position="474"/>
    </location>
</feature>
<evidence type="ECO:0000256" key="10">
    <source>
        <dbReference type="SAM" id="MobiDB-lite"/>
    </source>
</evidence>
<dbReference type="GO" id="GO:0005874">
    <property type="term" value="C:microtubule"/>
    <property type="evidence" value="ECO:0007669"/>
    <property type="project" value="UniProtKB-KW"/>
</dbReference>
<feature type="region of interest" description="Disordered" evidence="10">
    <location>
        <begin position="36"/>
        <end position="87"/>
    </location>
</feature>
<evidence type="ECO:0000313" key="11">
    <source>
        <dbReference type="EMBL" id="PNF19388.1"/>
    </source>
</evidence>
<feature type="region of interest" description="Disordered" evidence="10">
    <location>
        <begin position="332"/>
        <end position="574"/>
    </location>
</feature>
<accession>A0A2J7PSS6</accession>
<evidence type="ECO:0000256" key="9">
    <source>
        <dbReference type="ARBA" id="ARBA00045771"/>
    </source>
</evidence>
<feature type="compositionally biased region" description="Basic and acidic residues" evidence="10">
    <location>
        <begin position="667"/>
        <end position="679"/>
    </location>
</feature>
<dbReference type="GO" id="GO:0046600">
    <property type="term" value="P:negative regulation of centriole replication"/>
    <property type="evidence" value="ECO:0007669"/>
    <property type="project" value="InterPro"/>
</dbReference>
<keyword evidence="12" id="KW-1185">Reference proteome</keyword>
<feature type="compositionally biased region" description="Polar residues" evidence="10">
    <location>
        <begin position="710"/>
        <end position="719"/>
    </location>
</feature>
<dbReference type="Proteomes" id="UP000235965">
    <property type="component" value="Unassembled WGS sequence"/>
</dbReference>
<feature type="compositionally biased region" description="Basic and acidic residues" evidence="10">
    <location>
        <begin position="376"/>
        <end position="410"/>
    </location>
</feature>
<feature type="compositionally biased region" description="Basic and acidic residues" evidence="10">
    <location>
        <begin position="344"/>
        <end position="355"/>
    </location>
</feature>